<dbReference type="PROSITE" id="PS50808">
    <property type="entry name" value="ZF_BED"/>
    <property type="match status" value="1"/>
</dbReference>
<keyword evidence="1" id="KW-0479">Metal-binding</keyword>
<dbReference type="OrthoDB" id="6620519at2759"/>
<dbReference type="Pfam" id="PF02892">
    <property type="entry name" value="zf-BED"/>
    <property type="match status" value="1"/>
</dbReference>
<accession>A0A9P0HST5</accession>
<dbReference type="EMBL" id="OV725083">
    <property type="protein sequence ID" value="CAH1407194.1"/>
    <property type="molecule type" value="Genomic_DNA"/>
</dbReference>
<evidence type="ECO:0000256" key="3">
    <source>
        <dbReference type="ARBA" id="ARBA00022833"/>
    </source>
</evidence>
<feature type="compositionally biased region" description="Low complexity" evidence="5">
    <location>
        <begin position="68"/>
        <end position="89"/>
    </location>
</feature>
<dbReference type="Proteomes" id="UP001152798">
    <property type="component" value="Chromosome 7"/>
</dbReference>
<dbReference type="InterPro" id="IPR036236">
    <property type="entry name" value="Znf_C2H2_sf"/>
</dbReference>
<gene>
    <name evidence="7" type="ORF">NEZAVI_LOCUS14975</name>
</gene>
<organism evidence="7 8">
    <name type="scientific">Nezara viridula</name>
    <name type="common">Southern green stink bug</name>
    <name type="synonym">Cimex viridulus</name>
    <dbReference type="NCBI Taxonomy" id="85310"/>
    <lineage>
        <taxon>Eukaryota</taxon>
        <taxon>Metazoa</taxon>
        <taxon>Ecdysozoa</taxon>
        <taxon>Arthropoda</taxon>
        <taxon>Hexapoda</taxon>
        <taxon>Insecta</taxon>
        <taxon>Pterygota</taxon>
        <taxon>Neoptera</taxon>
        <taxon>Paraneoptera</taxon>
        <taxon>Hemiptera</taxon>
        <taxon>Heteroptera</taxon>
        <taxon>Panheteroptera</taxon>
        <taxon>Pentatomomorpha</taxon>
        <taxon>Pentatomoidea</taxon>
        <taxon>Pentatomidae</taxon>
        <taxon>Pentatominae</taxon>
        <taxon>Nezara</taxon>
    </lineage>
</organism>
<keyword evidence="2 4" id="KW-0863">Zinc-finger</keyword>
<dbReference type="GO" id="GO:0008270">
    <property type="term" value="F:zinc ion binding"/>
    <property type="evidence" value="ECO:0007669"/>
    <property type="project" value="UniProtKB-KW"/>
</dbReference>
<dbReference type="SMART" id="SM00614">
    <property type="entry name" value="ZnF_BED"/>
    <property type="match status" value="1"/>
</dbReference>
<evidence type="ECO:0000313" key="8">
    <source>
        <dbReference type="Proteomes" id="UP001152798"/>
    </source>
</evidence>
<dbReference type="InterPro" id="IPR003656">
    <property type="entry name" value="Znf_BED"/>
</dbReference>
<dbReference type="SUPFAM" id="SSF57667">
    <property type="entry name" value="beta-beta-alpha zinc fingers"/>
    <property type="match status" value="1"/>
</dbReference>
<evidence type="ECO:0000256" key="1">
    <source>
        <dbReference type="ARBA" id="ARBA00022723"/>
    </source>
</evidence>
<proteinExistence type="predicted"/>
<dbReference type="GO" id="GO:0003677">
    <property type="term" value="F:DNA binding"/>
    <property type="evidence" value="ECO:0007669"/>
    <property type="project" value="InterPro"/>
</dbReference>
<protein>
    <recommendedName>
        <fullName evidence="6">BED-type domain-containing protein</fullName>
    </recommendedName>
</protein>
<feature type="domain" description="BED-type" evidence="6">
    <location>
        <begin position="4"/>
        <end position="54"/>
    </location>
</feature>
<evidence type="ECO:0000256" key="4">
    <source>
        <dbReference type="PROSITE-ProRule" id="PRU00027"/>
    </source>
</evidence>
<evidence type="ECO:0000256" key="5">
    <source>
        <dbReference type="SAM" id="MobiDB-lite"/>
    </source>
</evidence>
<keyword evidence="8" id="KW-1185">Reference proteome</keyword>
<reference evidence="7" key="1">
    <citation type="submission" date="2022-01" db="EMBL/GenBank/DDBJ databases">
        <authorList>
            <person name="King R."/>
        </authorList>
    </citation>
    <scope>NUCLEOTIDE SEQUENCE</scope>
</reference>
<keyword evidence="3" id="KW-0862">Zinc</keyword>
<feature type="compositionally biased region" description="Basic residues" evidence="5">
    <location>
        <begin position="39"/>
        <end position="48"/>
    </location>
</feature>
<dbReference type="AlphaFoldDB" id="A0A9P0HST5"/>
<evidence type="ECO:0000256" key="2">
    <source>
        <dbReference type="ARBA" id="ARBA00022771"/>
    </source>
</evidence>
<name>A0A9P0HST5_NEZVI</name>
<sequence length="337" mass="38917">MPSRRTSSIWYHFNEGNDKAECVYCKKLISTAGGSFGNLRRHLKKKHPTVPEERRRRSITPYGKRSESPFTPSVSSCSRSPSDTPSTSTQADAESLGEFYKTEGGPPVPEKMDESKEKLLDPLKPQLQPIPSKYDSTENYLPTTSQAAEGYSQIITIDPCTVRTVDISAGKESCSKGISSKLEANNSNRRIFKRKRTISDIYQNLSEFMANRTHNYEHLQKKNEVEMKILEAKLEREEHMKVKALLDTEMYSMKYEQEKELNRLKLEQEKELVHIKLELEKELGHLKLEQEKELGIIKLEFEKQMNSFKIQQENVKLMIEEEKLKIEVLKAEALQKN</sequence>
<evidence type="ECO:0000259" key="6">
    <source>
        <dbReference type="PROSITE" id="PS50808"/>
    </source>
</evidence>
<feature type="region of interest" description="Disordered" evidence="5">
    <location>
        <begin position="38"/>
        <end position="93"/>
    </location>
</feature>
<evidence type="ECO:0000313" key="7">
    <source>
        <dbReference type="EMBL" id="CAH1407194.1"/>
    </source>
</evidence>